<dbReference type="InterPro" id="IPR049704">
    <property type="entry name" value="Aminotrans_3_PPA_site"/>
</dbReference>
<dbReference type="NCBIfam" id="NF004767">
    <property type="entry name" value="PRK06105.1"/>
    <property type="match status" value="1"/>
</dbReference>
<evidence type="ECO:0000313" key="7">
    <source>
        <dbReference type="EMBL" id="CAB3717587.1"/>
    </source>
</evidence>
<dbReference type="PROSITE" id="PS00600">
    <property type="entry name" value="AA_TRANSFER_CLASS_3"/>
    <property type="match status" value="1"/>
</dbReference>
<evidence type="ECO:0000256" key="2">
    <source>
        <dbReference type="ARBA" id="ARBA00008954"/>
    </source>
</evidence>
<dbReference type="RefSeq" id="WP_051224660.1">
    <property type="nucleotide sequence ID" value="NZ_CADFGL010000023.1"/>
</dbReference>
<dbReference type="EC" id="2.6.1.113" evidence="7"/>
<dbReference type="GO" id="GO:0008483">
    <property type="term" value="F:transaminase activity"/>
    <property type="evidence" value="ECO:0007669"/>
    <property type="project" value="UniProtKB-KW"/>
</dbReference>
<keyword evidence="4 7" id="KW-0808">Transferase</keyword>
<dbReference type="InterPro" id="IPR015421">
    <property type="entry name" value="PyrdxlP-dep_Trfase_major"/>
</dbReference>
<evidence type="ECO:0000256" key="4">
    <source>
        <dbReference type="ARBA" id="ARBA00022679"/>
    </source>
</evidence>
<keyword evidence="5 6" id="KW-0663">Pyridoxal phosphate</keyword>
<dbReference type="GO" id="GO:0030170">
    <property type="term" value="F:pyridoxal phosphate binding"/>
    <property type="evidence" value="ECO:0007669"/>
    <property type="project" value="InterPro"/>
</dbReference>
<evidence type="ECO:0000313" key="8">
    <source>
        <dbReference type="Proteomes" id="UP000494249"/>
    </source>
</evidence>
<dbReference type="EMBL" id="CADIKB010000025">
    <property type="protein sequence ID" value="CAB3717587.1"/>
    <property type="molecule type" value="Genomic_DNA"/>
</dbReference>
<organism evidence="7 8">
    <name type="scientific">Paraburkholderia phenoliruptrix</name>
    <dbReference type="NCBI Taxonomy" id="252970"/>
    <lineage>
        <taxon>Bacteria</taxon>
        <taxon>Pseudomonadati</taxon>
        <taxon>Pseudomonadota</taxon>
        <taxon>Betaproteobacteria</taxon>
        <taxon>Burkholderiales</taxon>
        <taxon>Burkholderiaceae</taxon>
        <taxon>Paraburkholderia</taxon>
    </lineage>
</organism>
<dbReference type="PANTHER" id="PTHR43094">
    <property type="entry name" value="AMINOTRANSFERASE"/>
    <property type="match status" value="1"/>
</dbReference>
<sequence length="493" mass="53329">MNFIDTAMNSVMQQGELTLETDRRHLMHPGTHAADHASGQLDARLMSRAKGIRMEDHAGRSYIDAFAGLYCVNIGYGREEMADAIAAQTRQLSFYHTYAGFSNDPAVELSRRLIEDWAPPGMKKVFYGMSGSDANETQVKLAWYYNNVLGRPRKKKIIARQRSYHGSGIATGSLTGQPKFHAGFDLPMSQVLHTASPDFYRDARRGASEAEFVEDCVEDLEQLIAREGADTIAAFFGEPVMGSGGIVPPPAGYWPAIQAVLARHEILFVVDEVVCGFGRLGSRTGSEHYGLKPDLMSVAKGLTSGYLPLSAVMVSERVWDVIERGSRAHGAMSHGWTYSGHPVCAAAALANLDIIEREQLVGRAAEVGAYLQARLHDAFDAHPLVGNVRGVGMLAALELMADGGERRPFPAAVKASQRVAQAALARGLIVRALGTHDIVGFAPPLVATRADVDEIVAITRDALHDVSDALFASLAEDRSAVTEESQKTASLNK</sequence>
<proteinExistence type="inferred from homology"/>
<dbReference type="Proteomes" id="UP000494249">
    <property type="component" value="Unassembled WGS sequence"/>
</dbReference>
<name>A0A6J5BW04_9BURK</name>
<dbReference type="PANTHER" id="PTHR43094:SF1">
    <property type="entry name" value="AMINOTRANSFERASE CLASS-III"/>
    <property type="match status" value="1"/>
</dbReference>
<dbReference type="Gene3D" id="3.40.640.10">
    <property type="entry name" value="Type I PLP-dependent aspartate aminotransferase-like (Major domain)"/>
    <property type="match status" value="1"/>
</dbReference>
<dbReference type="NCBIfam" id="NF005684">
    <property type="entry name" value="PRK07482.1"/>
    <property type="match status" value="1"/>
</dbReference>
<keyword evidence="3 7" id="KW-0032">Aminotransferase</keyword>
<dbReference type="InterPro" id="IPR015422">
    <property type="entry name" value="PyrdxlP-dep_Trfase_small"/>
</dbReference>
<dbReference type="SUPFAM" id="SSF53383">
    <property type="entry name" value="PLP-dependent transferases"/>
    <property type="match status" value="1"/>
</dbReference>
<dbReference type="PIRSF" id="PIRSF000521">
    <property type="entry name" value="Transaminase_4ab_Lys_Orn"/>
    <property type="match status" value="1"/>
</dbReference>
<dbReference type="InterPro" id="IPR005814">
    <property type="entry name" value="Aminotrans_3"/>
</dbReference>
<evidence type="ECO:0000256" key="5">
    <source>
        <dbReference type="ARBA" id="ARBA00022898"/>
    </source>
</evidence>
<reference evidence="7 8" key="1">
    <citation type="submission" date="2020-04" db="EMBL/GenBank/DDBJ databases">
        <authorList>
            <person name="De Canck E."/>
        </authorList>
    </citation>
    <scope>NUCLEOTIDE SEQUENCE [LARGE SCALE GENOMIC DNA]</scope>
    <source>
        <strain evidence="7 8">LMG 22037</strain>
    </source>
</reference>
<dbReference type="Gene3D" id="3.90.1150.10">
    <property type="entry name" value="Aspartate Aminotransferase, domain 1"/>
    <property type="match status" value="1"/>
</dbReference>
<accession>A0A6J5BW04</accession>
<comment type="similarity">
    <text evidence="2 6">Belongs to the class-III pyridoxal-phosphate-dependent aminotransferase family.</text>
</comment>
<dbReference type="CDD" id="cd00610">
    <property type="entry name" value="OAT_like"/>
    <property type="match status" value="1"/>
</dbReference>
<protein>
    <submittedName>
        <fullName evidence="7">Putrescine--pyruvate aminotransferase</fullName>
        <ecNumber evidence="7">2.6.1.113</ecNumber>
    </submittedName>
</protein>
<gene>
    <name evidence="7" type="primary">spuC_2</name>
    <name evidence="7" type="ORF">LMG22037_04480</name>
</gene>
<dbReference type="InterPro" id="IPR015424">
    <property type="entry name" value="PyrdxlP-dep_Trfase"/>
</dbReference>
<evidence type="ECO:0000256" key="1">
    <source>
        <dbReference type="ARBA" id="ARBA00001933"/>
    </source>
</evidence>
<dbReference type="Pfam" id="PF00202">
    <property type="entry name" value="Aminotran_3"/>
    <property type="match status" value="1"/>
</dbReference>
<evidence type="ECO:0000256" key="3">
    <source>
        <dbReference type="ARBA" id="ARBA00022576"/>
    </source>
</evidence>
<keyword evidence="7" id="KW-0670">Pyruvate</keyword>
<dbReference type="AlphaFoldDB" id="A0A6J5BW04"/>
<evidence type="ECO:0000256" key="6">
    <source>
        <dbReference type="RuleBase" id="RU003560"/>
    </source>
</evidence>
<comment type="cofactor">
    <cofactor evidence="1">
        <name>pyridoxal 5'-phosphate</name>
        <dbReference type="ChEBI" id="CHEBI:597326"/>
    </cofactor>
</comment>
<dbReference type="FunFam" id="3.40.640.10:FF:000014">
    <property type="entry name" value="Adenosylmethionine-8-amino-7-oxononanoate aminotransferase, probable"/>
    <property type="match status" value="1"/>
</dbReference>